<keyword evidence="2" id="KW-1185">Reference proteome</keyword>
<sequence length="244" mass="26833">MISVPKVLEQQLRTVDPLRGKVLSLDYAVHAHEVCHDELTPEQQDLSAIYLGTAKALFDGEASMTALADASAAHAKIRISGSRLAEEIMWVGVLAVSVCWQRELVREGLSRGELKNVTVKTVAAEAQNVVRLFSGEQEATWQLIHLLETADRVDPQVLVNLLDEVSAEQAEFLAVEYAKHALERHPDARYFQAVLDDPGRLPLAVVARQAQHMVGGSEATWQLIKLVASAPVTETRRTAATEQQ</sequence>
<dbReference type="OrthoDB" id="3673450at2"/>
<protein>
    <submittedName>
        <fullName evidence="1">Uncharacterized protein</fullName>
    </submittedName>
</protein>
<dbReference type="AlphaFoldDB" id="A0A1W2B9U2"/>
<dbReference type="EMBL" id="FWXV01000001">
    <property type="protein sequence ID" value="SMC69482.1"/>
    <property type="molecule type" value="Genomic_DNA"/>
</dbReference>
<organism evidence="1 2">
    <name type="scientific">Kibdelosporangium aridum</name>
    <dbReference type="NCBI Taxonomy" id="2030"/>
    <lineage>
        <taxon>Bacteria</taxon>
        <taxon>Bacillati</taxon>
        <taxon>Actinomycetota</taxon>
        <taxon>Actinomycetes</taxon>
        <taxon>Pseudonocardiales</taxon>
        <taxon>Pseudonocardiaceae</taxon>
        <taxon>Kibdelosporangium</taxon>
    </lineage>
</organism>
<reference evidence="1 2" key="1">
    <citation type="submission" date="2017-04" db="EMBL/GenBank/DDBJ databases">
        <authorList>
            <person name="Afonso C.L."/>
            <person name="Miller P.J."/>
            <person name="Scott M.A."/>
            <person name="Spackman E."/>
            <person name="Goraichik I."/>
            <person name="Dimitrov K.M."/>
            <person name="Suarez D.L."/>
            <person name="Swayne D.E."/>
        </authorList>
    </citation>
    <scope>NUCLEOTIDE SEQUENCE [LARGE SCALE GENOMIC DNA]</scope>
    <source>
        <strain evidence="1 2">DSM 43828</strain>
    </source>
</reference>
<proteinExistence type="predicted"/>
<dbReference type="Proteomes" id="UP000192674">
    <property type="component" value="Unassembled WGS sequence"/>
</dbReference>
<dbReference type="RefSeq" id="WP_084425179.1">
    <property type="nucleotide sequence ID" value="NZ_FWXV01000001.1"/>
</dbReference>
<evidence type="ECO:0000313" key="2">
    <source>
        <dbReference type="Proteomes" id="UP000192674"/>
    </source>
</evidence>
<gene>
    <name evidence="1" type="ORF">SAMN05661093_01463</name>
</gene>
<name>A0A1W2B9U2_KIBAR</name>
<accession>A0A1W2B9U2</accession>
<evidence type="ECO:0000313" key="1">
    <source>
        <dbReference type="EMBL" id="SMC69482.1"/>
    </source>
</evidence>